<evidence type="ECO:0000313" key="3">
    <source>
        <dbReference type="Proteomes" id="UP001367030"/>
    </source>
</evidence>
<comment type="caution">
    <text evidence="2">The sequence shown here is derived from an EMBL/GenBank/DDBJ whole genome shotgun (WGS) entry which is preliminary data.</text>
</comment>
<dbReference type="SUPFAM" id="SSF47336">
    <property type="entry name" value="ACP-like"/>
    <property type="match status" value="1"/>
</dbReference>
<dbReference type="EMBL" id="JBBKZS010000007">
    <property type="protein sequence ID" value="MEJ8856512.1"/>
    <property type="molecule type" value="Genomic_DNA"/>
</dbReference>
<keyword evidence="3" id="KW-1185">Reference proteome</keyword>
<dbReference type="Gene3D" id="1.10.1200.10">
    <property type="entry name" value="ACP-like"/>
    <property type="match status" value="1"/>
</dbReference>
<name>A0ABU8X9K7_9BURK</name>
<proteinExistence type="predicted"/>
<reference evidence="2 3" key="1">
    <citation type="submission" date="2024-03" db="EMBL/GenBank/DDBJ databases">
        <title>Novel species of the genus Variovorax.</title>
        <authorList>
            <person name="Liu Q."/>
            <person name="Xin Y.-H."/>
        </authorList>
    </citation>
    <scope>NUCLEOTIDE SEQUENCE [LARGE SCALE GENOMIC DNA]</scope>
    <source>
        <strain evidence="2 3">KACC 18901</strain>
    </source>
</reference>
<dbReference type="Pfam" id="PF00550">
    <property type="entry name" value="PP-binding"/>
    <property type="match status" value="1"/>
</dbReference>
<organism evidence="2 3">
    <name type="scientific">Variovorax robiniae</name>
    <dbReference type="NCBI Taxonomy" id="1836199"/>
    <lineage>
        <taxon>Bacteria</taxon>
        <taxon>Pseudomonadati</taxon>
        <taxon>Pseudomonadota</taxon>
        <taxon>Betaproteobacteria</taxon>
        <taxon>Burkholderiales</taxon>
        <taxon>Comamonadaceae</taxon>
        <taxon>Variovorax</taxon>
    </lineage>
</organism>
<feature type="domain" description="Carrier" evidence="1">
    <location>
        <begin position="27"/>
        <end position="67"/>
    </location>
</feature>
<accession>A0ABU8X9K7</accession>
<evidence type="ECO:0000313" key="2">
    <source>
        <dbReference type="EMBL" id="MEJ8856512.1"/>
    </source>
</evidence>
<protein>
    <submittedName>
        <fullName evidence="2">Phosphopantetheine-binding protein</fullName>
    </submittedName>
</protein>
<sequence length="86" mass="9293">MNTTTDIHNVEAVVREVLGKHGRLVHDVYRLPKDASLGDAGLTSLASVNVMLALEAEFGEIPEALLTRSVFRSISSITRAMQSLTA</sequence>
<gene>
    <name evidence="2" type="ORF">WKW79_18190</name>
</gene>
<dbReference type="Proteomes" id="UP001367030">
    <property type="component" value="Unassembled WGS sequence"/>
</dbReference>
<dbReference type="InterPro" id="IPR036736">
    <property type="entry name" value="ACP-like_sf"/>
</dbReference>
<dbReference type="InterPro" id="IPR009081">
    <property type="entry name" value="PP-bd_ACP"/>
</dbReference>
<dbReference type="RefSeq" id="WP_340336577.1">
    <property type="nucleotide sequence ID" value="NZ_JBBKZS010000007.1"/>
</dbReference>
<evidence type="ECO:0000259" key="1">
    <source>
        <dbReference type="Pfam" id="PF00550"/>
    </source>
</evidence>